<reference evidence="1" key="1">
    <citation type="journal article" date="2014" name="Int. J. Syst. Evol. Microbiol.">
        <title>Complete genome sequence of Corynebacterium casei LMG S-19264T (=DSM 44701T), isolated from a smear-ripened cheese.</title>
        <authorList>
            <consortium name="US DOE Joint Genome Institute (JGI-PGF)"/>
            <person name="Walter F."/>
            <person name="Albersmeier A."/>
            <person name="Kalinowski J."/>
            <person name="Ruckert C."/>
        </authorList>
    </citation>
    <scope>NUCLEOTIDE SEQUENCE</scope>
    <source>
        <strain evidence="1">CGMCC 1.15152</strain>
    </source>
</reference>
<dbReference type="AlphaFoldDB" id="A0A916Y702"/>
<evidence type="ECO:0008006" key="3">
    <source>
        <dbReference type="Google" id="ProtNLM"/>
    </source>
</evidence>
<gene>
    <name evidence="1" type="ORF">GCM10010915_11850</name>
</gene>
<protein>
    <recommendedName>
        <fullName evidence="3">Minor capsid protein</fullName>
    </recommendedName>
</protein>
<organism evidence="1 2">
    <name type="scientific">Microbacterium faecale</name>
    <dbReference type="NCBI Taxonomy" id="1804630"/>
    <lineage>
        <taxon>Bacteria</taxon>
        <taxon>Bacillati</taxon>
        <taxon>Actinomycetota</taxon>
        <taxon>Actinomycetes</taxon>
        <taxon>Micrococcales</taxon>
        <taxon>Microbacteriaceae</taxon>
        <taxon>Microbacterium</taxon>
    </lineage>
</organism>
<accession>A0A916Y702</accession>
<dbReference type="Proteomes" id="UP000633205">
    <property type="component" value="Unassembled WGS sequence"/>
</dbReference>
<name>A0A916Y702_9MICO</name>
<reference evidence="1" key="2">
    <citation type="submission" date="2020-09" db="EMBL/GenBank/DDBJ databases">
        <authorList>
            <person name="Sun Q."/>
            <person name="Zhou Y."/>
        </authorList>
    </citation>
    <scope>NUCLEOTIDE SEQUENCE</scope>
    <source>
        <strain evidence="1">CGMCC 1.15152</strain>
    </source>
</reference>
<sequence length="121" mass="12998">MAIKATVSMTNNLGRAGGQALSDLVDGMNLAAERGMALAVDRSPWDQGTLAGSHTVERAQSPEDGAAIVADTPYAARLHEHPEYNFSTDSNPQAQGKWVENAVVENRAELGDIIRKRVRRG</sequence>
<dbReference type="EMBL" id="BMHO01000001">
    <property type="protein sequence ID" value="GGD33099.1"/>
    <property type="molecule type" value="Genomic_DNA"/>
</dbReference>
<evidence type="ECO:0000313" key="1">
    <source>
        <dbReference type="EMBL" id="GGD33099.1"/>
    </source>
</evidence>
<keyword evidence="2" id="KW-1185">Reference proteome</keyword>
<evidence type="ECO:0000313" key="2">
    <source>
        <dbReference type="Proteomes" id="UP000633205"/>
    </source>
</evidence>
<comment type="caution">
    <text evidence="1">The sequence shown here is derived from an EMBL/GenBank/DDBJ whole genome shotgun (WGS) entry which is preliminary data.</text>
</comment>
<dbReference type="RefSeq" id="WP_188711358.1">
    <property type="nucleotide sequence ID" value="NZ_BMHO01000001.1"/>
</dbReference>
<proteinExistence type="predicted"/>